<gene>
    <name evidence="1" type="ORF">BOH66_09220</name>
</gene>
<sequence length="66" mass="7511">MAAIATPPVRLTLADRVALRIAVALEVGVIERIERRRFRNDCRRADVAETAWDQCAMRAHLLGIRR</sequence>
<evidence type="ECO:0000313" key="2">
    <source>
        <dbReference type="Proteomes" id="UP000187185"/>
    </source>
</evidence>
<evidence type="ECO:0000313" key="1">
    <source>
        <dbReference type="EMBL" id="APZ34401.1"/>
    </source>
</evidence>
<dbReference type="STRING" id="36805.BOH66_09220"/>
<proteinExistence type="predicted"/>
<dbReference type="AlphaFoldDB" id="A0A1P8U8H6"/>
<keyword evidence="2" id="KW-1185">Reference proteome</keyword>
<organism evidence="1 2">
    <name type="scientific">Microbacterium aurum</name>
    <dbReference type="NCBI Taxonomy" id="36805"/>
    <lineage>
        <taxon>Bacteria</taxon>
        <taxon>Bacillati</taxon>
        <taxon>Actinomycetota</taxon>
        <taxon>Actinomycetes</taxon>
        <taxon>Micrococcales</taxon>
        <taxon>Microbacteriaceae</taxon>
        <taxon>Microbacterium</taxon>
    </lineage>
</organism>
<dbReference type="Proteomes" id="UP000187185">
    <property type="component" value="Chromosome"/>
</dbReference>
<name>A0A1P8U8H6_9MICO</name>
<accession>A0A1P8U8H6</accession>
<reference evidence="1 2" key="1">
    <citation type="submission" date="2016-12" db="EMBL/GenBank/DDBJ databases">
        <title>Complete genome sequence of Microbacterium aurum KACC 15219.</title>
        <authorList>
            <person name="Jung Y."/>
            <person name="Shin J.-H."/>
            <person name="Lee Y.-J."/>
            <person name="Yi H."/>
            <person name="Bahn Y.-S."/>
            <person name="Kim J.F."/>
            <person name="Lee D.-W."/>
        </authorList>
    </citation>
    <scope>NUCLEOTIDE SEQUENCE [LARGE SCALE GENOMIC DNA]</scope>
    <source>
        <strain evidence="1 2">KACC 15219</strain>
    </source>
</reference>
<dbReference type="RefSeq" id="WP_076690714.1">
    <property type="nucleotide sequence ID" value="NZ_CP018762.1"/>
</dbReference>
<dbReference type="KEGG" id="maur:BOH66_09220"/>
<protein>
    <submittedName>
        <fullName evidence="1">Uncharacterized protein</fullName>
    </submittedName>
</protein>
<dbReference type="EMBL" id="CP018762">
    <property type="protein sequence ID" value="APZ34401.1"/>
    <property type="molecule type" value="Genomic_DNA"/>
</dbReference>